<keyword evidence="2" id="KW-1185">Reference proteome</keyword>
<dbReference type="NCBIfam" id="TIGR02532">
    <property type="entry name" value="IV_pilin_GFxxxE"/>
    <property type="match status" value="1"/>
</dbReference>
<dbReference type="Pfam" id="PF07963">
    <property type="entry name" value="N_methyl"/>
    <property type="match status" value="1"/>
</dbReference>
<accession>A0A1M2UTF3</accession>
<evidence type="ECO:0000313" key="2">
    <source>
        <dbReference type="Proteomes" id="UP000183986"/>
    </source>
</evidence>
<proteinExistence type="predicted"/>
<dbReference type="EMBL" id="MPKY01000003">
    <property type="protein sequence ID" value="OJS98605.1"/>
    <property type="molecule type" value="Genomic_DNA"/>
</dbReference>
<comment type="caution">
    <text evidence="1">The sequence shown here is derived from an EMBL/GenBank/DDBJ whole genome shotgun (WGS) entry which is preliminary data.</text>
</comment>
<reference evidence="1" key="1">
    <citation type="submission" date="2016-11" db="EMBL/GenBank/DDBJ databases">
        <title>Draft Genome Sequence of Marinobacter hydrocarbonoclasticus strain STW2, a polyaromatic aromatic hydrocarbon degrading and denitrifying bacterium from rhizosphere of Seagrass Enhalus acodoides.</title>
        <authorList>
            <person name="Ling J."/>
            <person name="Dong J."/>
        </authorList>
    </citation>
    <scope>NUCLEOTIDE SEQUENCE [LARGE SCALE GENOMIC DNA]</scope>
    <source>
        <strain evidence="1">STW2</strain>
    </source>
</reference>
<dbReference type="OrthoDB" id="8547299at2"/>
<dbReference type="AlphaFoldDB" id="A0A1M2UTF3"/>
<dbReference type="InterPro" id="IPR012902">
    <property type="entry name" value="N_methyl_site"/>
</dbReference>
<gene>
    <name evidence="1" type="ORF">BEE62_15555</name>
</gene>
<dbReference type="Proteomes" id="UP000183986">
    <property type="component" value="Unassembled WGS sequence"/>
</dbReference>
<name>A0A1M2UTF3_MARNT</name>
<dbReference type="InterPro" id="IPR013362">
    <property type="entry name" value="Pilus_4_PilV"/>
</dbReference>
<protein>
    <submittedName>
        <fullName evidence="1">Type IV pilus modification protein PilV</fullName>
    </submittedName>
</protein>
<evidence type="ECO:0000313" key="1">
    <source>
        <dbReference type="EMBL" id="OJS98605.1"/>
    </source>
</evidence>
<dbReference type="NCBIfam" id="TIGR02523">
    <property type="entry name" value="type_IV_pilV"/>
    <property type="match status" value="1"/>
</dbReference>
<sequence>MQKGFSLIEVLITVLILAIGLLGLASLQANSLVGNQQSYMRSQATSLAYDMSDRLRANKRAALDGDYNSSFGDAVTCGVPRGGGTVAADDLESWQIALACALTEGRGAVEVDGGSGIATIRVRWTNGRSGGTDTETFVTRTAL</sequence>
<organism evidence="1 2">
    <name type="scientific">Marinobacter nauticus</name>
    <name type="common">Marinobacter hydrocarbonoclasticus</name>
    <name type="synonym">Marinobacter aquaeolei</name>
    <dbReference type="NCBI Taxonomy" id="2743"/>
    <lineage>
        <taxon>Bacteria</taxon>
        <taxon>Pseudomonadati</taxon>
        <taxon>Pseudomonadota</taxon>
        <taxon>Gammaproteobacteria</taxon>
        <taxon>Pseudomonadales</taxon>
        <taxon>Marinobacteraceae</taxon>
        <taxon>Marinobacter</taxon>
    </lineage>
</organism>